<reference evidence="5" key="3">
    <citation type="submission" date="2020-11" db="EMBL/GenBank/DDBJ databases">
        <title>Intraspecies plasmid and genomic variation of Mycobacterium kubicae revealed by the complete genome sequences of two clinical isolates.</title>
        <authorList>
            <person name="Hendrix J.R."/>
            <person name="Epperson L.E."/>
            <person name="Honda J.R."/>
            <person name="Strong M."/>
        </authorList>
    </citation>
    <scope>NUCLEOTIDE SEQUENCE</scope>
    <source>
        <strain evidence="5">JCM 13573</strain>
    </source>
</reference>
<reference evidence="4 6" key="1">
    <citation type="journal article" date="2019" name="Emerg. Microbes Infect.">
        <title>Comprehensive subspecies identification of 175 nontuberculous mycobacteria species based on 7547 genomic profiles.</title>
        <authorList>
            <person name="Matsumoto Y."/>
            <person name="Kinjo T."/>
            <person name="Motooka D."/>
            <person name="Nabeya D."/>
            <person name="Jung N."/>
            <person name="Uechi K."/>
            <person name="Horii T."/>
            <person name="Iida T."/>
            <person name="Fujita J."/>
            <person name="Nakamura S."/>
        </authorList>
    </citation>
    <scope>NUCLEOTIDE SEQUENCE [LARGE SCALE GENOMIC DNA]</scope>
    <source>
        <strain evidence="4 6">JCM 13573</strain>
    </source>
</reference>
<proteinExistence type="predicted"/>
<dbReference type="Pfam" id="PF25792">
    <property type="entry name" value="BREX_BrxC_helical"/>
    <property type="match status" value="1"/>
</dbReference>
<evidence type="ECO:0000313" key="5">
    <source>
        <dbReference type="EMBL" id="QPI36883.1"/>
    </source>
</evidence>
<evidence type="ECO:0000313" key="7">
    <source>
        <dbReference type="Proteomes" id="UP000663583"/>
    </source>
</evidence>
<dbReference type="Pfam" id="PF25796">
    <property type="entry name" value="BREX_BrxC_4th"/>
    <property type="match status" value="1"/>
</dbReference>
<keyword evidence="6" id="KW-1185">Reference proteome</keyword>
<name>A0AAX1J664_9MYCO</name>
<accession>A0AAX1J664</accession>
<dbReference type="InterPro" id="IPR047679">
    <property type="entry name" value="BREX_BrxC"/>
</dbReference>
<dbReference type="EMBL" id="CP065047">
    <property type="protein sequence ID" value="QPI36883.1"/>
    <property type="molecule type" value="Genomic_DNA"/>
</dbReference>
<feature type="domain" description="Probable ATP-binding protein BrxC winged helix-turn-helix" evidence="1">
    <location>
        <begin position="770"/>
        <end position="834"/>
    </location>
</feature>
<dbReference type="EMBL" id="BLKU01000005">
    <property type="protein sequence ID" value="GFG67096.1"/>
    <property type="molecule type" value="Genomic_DNA"/>
</dbReference>
<feature type="domain" description="Probable ATP-binding protein BrxC 4th six-stranded beta-sheet" evidence="3">
    <location>
        <begin position="556"/>
        <end position="725"/>
    </location>
</feature>
<evidence type="ECO:0000259" key="3">
    <source>
        <dbReference type="Pfam" id="PF25796"/>
    </source>
</evidence>
<reference evidence="4" key="2">
    <citation type="submission" date="2020-02" db="EMBL/GenBank/DDBJ databases">
        <authorList>
            <person name="Matsumoto Y."/>
            <person name="Kinjo T."/>
            <person name="Motooka D."/>
            <person name="Nabeya D."/>
            <person name="Jung N."/>
            <person name="Uechi K."/>
            <person name="Horii T."/>
            <person name="Iida T."/>
            <person name="Fujita J."/>
            <person name="Nakamura S."/>
        </authorList>
    </citation>
    <scope>NUCLEOTIDE SEQUENCE</scope>
    <source>
        <strain evidence="4">JCM 13573</strain>
    </source>
</reference>
<evidence type="ECO:0000259" key="1">
    <source>
        <dbReference type="Pfam" id="PF25791"/>
    </source>
</evidence>
<dbReference type="Proteomes" id="UP000465306">
    <property type="component" value="Unassembled WGS sequence"/>
</dbReference>
<dbReference type="RefSeq" id="WP_085074024.1">
    <property type="nucleotide sequence ID" value="NZ_BLKU01000005.1"/>
</dbReference>
<dbReference type="InterPro" id="IPR058038">
    <property type="entry name" value="BREX_BrxC_wHTH"/>
</dbReference>
<dbReference type="Pfam" id="PF25791">
    <property type="entry name" value="WHD_BREX_BrxC"/>
    <property type="match status" value="1"/>
</dbReference>
<organism evidence="5 7">
    <name type="scientific">Mycobacterium kubicae</name>
    <dbReference type="NCBI Taxonomy" id="120959"/>
    <lineage>
        <taxon>Bacteria</taxon>
        <taxon>Bacillati</taxon>
        <taxon>Actinomycetota</taxon>
        <taxon>Actinomycetes</taxon>
        <taxon>Mycobacteriales</taxon>
        <taxon>Mycobacteriaceae</taxon>
        <taxon>Mycobacterium</taxon>
        <taxon>Mycobacterium simiae complex</taxon>
    </lineage>
</organism>
<sequence>MLLNEIFAKDVQRPIEGVIKADDAAHLGTEVAEYVLTNEAAKGLELLLEAYTNYTNANGVWISGFFGSGKSHLLKMLAHLLGDVEGQEFDRAEVAESFRAKATGAFLPALLTKAERIPAKSLLFNIDQKATLITKDQTDALLKVFVKVFDESRGYYGNQGHIARFERDLDNRGQYEAFKQTYKQISGRDWTQGREEGVLEEPNVAKAYADITGQTQGSPTNILTKYRNEYSVSIEDFADEVKAWLDKQPKDFRLNFFVDEVGQFIGSNTHLMLNLQTIAESLNSKCQGRSWVFVTSQEDMDKVVGDRTRQQGNDFSKIQARFATRVKLTSADVEEVIRKRLLEKNETGAAALSAIFAEESANFKTLFDFVDGAKTYRNYTDEAHFVGTYPFVSYQFPLFQAAIEGISDHNVFEGRNRSVGERSMLGVVQQVAKDIGDVEVGRLATFDHMFAGIRASLKSAAQRSIDVAERNLDNPLAIRLLKALFLVKYVESFKATPRNLTVLVYDRFGLDLPALSVAVKEALILLETQTYIQRNGNIYEYLTNEEQVIEEEIKNVDIDASEVSARLFKILSADVIKTNRFRYAKNGQDFPFGFKLDDQVHGAQRELSIHFITPEYPYTPDEIRMHSAGKDELRVILEPDERVLSDLRLLIKTEKYTKRKQTTSLTAIEDQILRSKAAQNVAREKELIERVGRAVGKAALVINATDVSSSSQDALARVSDGFQDLVSRTYTQLKLLGDVTYSEQQVAGAATPDSGLFAAEGWTKLSTPGDEVLSFILRKQTLGEQVTVKTIVDNFQTKPYGWDLASIEVFVAYLIGASKVTLTVDGNILKRSEVAGALRNTQKHSHAVVAPQKTFDDRKVTAFRKFCTDFFDEATAPKDPLELARHGADKLKGKLDELKATVAGSKYPFVEQLNGPISLLEQTEGKTDDWYLTDFNIGDDLLDAKESVIDPIQSFLNGAQRTIYDEAVALLAMHGSNLGYLPNRSDEAVQNALADPNAFRGNRMAQLKQATDQLRRQIDEIVKANRATVITAIEDRKTELIASAFYEKATAETQHGVVQKIDQVLSRVGEEGQVALILQIGAEFEDKVYPSLLDQLADSQQGGGDTPRKQTISIRTVTVSGAPGVLETPTDVENYLKALRATLLQILKDNRISL</sequence>
<evidence type="ECO:0000313" key="6">
    <source>
        <dbReference type="Proteomes" id="UP000465306"/>
    </source>
</evidence>
<dbReference type="SUPFAM" id="SSF52540">
    <property type="entry name" value="P-loop containing nucleoside triphosphate hydrolases"/>
    <property type="match status" value="1"/>
</dbReference>
<dbReference type="AlphaFoldDB" id="A0AAX1J664"/>
<dbReference type="InterPro" id="IPR058036">
    <property type="entry name" value="BREX_BrxC_4th"/>
</dbReference>
<evidence type="ECO:0000259" key="2">
    <source>
        <dbReference type="Pfam" id="PF25792"/>
    </source>
</evidence>
<dbReference type="Proteomes" id="UP000663583">
    <property type="component" value="Chromosome"/>
</dbReference>
<protein>
    <submittedName>
        <fullName evidence="5">BREX system P-loop protein BrxC</fullName>
    </submittedName>
</protein>
<feature type="domain" description="Probable ATP-binding protein BrxC alpha-helical" evidence="2">
    <location>
        <begin position="860"/>
        <end position="975"/>
    </location>
</feature>
<dbReference type="KEGG" id="mku:I2456_20915"/>
<dbReference type="InterPro" id="IPR058037">
    <property type="entry name" value="BREX_BrxC_helical"/>
</dbReference>
<gene>
    <name evidence="5" type="primary">brxC</name>
    <name evidence="5" type="ORF">I2456_20915</name>
    <name evidence="4" type="ORF">MKUB_45860</name>
</gene>
<dbReference type="InterPro" id="IPR027417">
    <property type="entry name" value="P-loop_NTPase"/>
</dbReference>
<evidence type="ECO:0000313" key="4">
    <source>
        <dbReference type="EMBL" id="GFG67096.1"/>
    </source>
</evidence>
<dbReference type="NCBIfam" id="NF033441">
    <property type="entry name" value="BREX_BrxC"/>
    <property type="match status" value="1"/>
</dbReference>